<comment type="similarity">
    <text evidence="1">Belongs to the complex I 24 kDa subunit family.</text>
</comment>
<dbReference type="Gene3D" id="1.10.10.1590">
    <property type="entry name" value="NADH-quinone oxidoreductase subunit E"/>
    <property type="match status" value="1"/>
</dbReference>
<dbReference type="InterPro" id="IPR002023">
    <property type="entry name" value="NuoE-like"/>
</dbReference>
<dbReference type="Pfam" id="PF01257">
    <property type="entry name" value="2Fe-2S_thioredx"/>
    <property type="match status" value="1"/>
</dbReference>
<comment type="cofactor">
    <cofactor evidence="6">
        <name>[2Fe-2S] cluster</name>
        <dbReference type="ChEBI" id="CHEBI:190135"/>
    </cofactor>
</comment>
<keyword evidence="2" id="KW-0001">2Fe-2S</keyword>
<dbReference type="Gene3D" id="3.40.30.10">
    <property type="entry name" value="Glutaredoxin"/>
    <property type="match status" value="1"/>
</dbReference>
<evidence type="ECO:0000256" key="3">
    <source>
        <dbReference type="ARBA" id="ARBA00022723"/>
    </source>
</evidence>
<dbReference type="AlphaFoldDB" id="A0A1J5S0B7"/>
<keyword evidence="4" id="KW-0408">Iron</keyword>
<dbReference type="GO" id="GO:0050583">
    <property type="term" value="F:hydrogen dehydrogenase (NADP+) activity"/>
    <property type="evidence" value="ECO:0007669"/>
    <property type="project" value="UniProtKB-EC"/>
</dbReference>
<protein>
    <submittedName>
        <fullName evidence="7">NADP-reducing hydrogenase subunit HndA</fullName>
        <ecNumber evidence="7">1.12.1.3</ecNumber>
    </submittedName>
</protein>
<evidence type="ECO:0000256" key="6">
    <source>
        <dbReference type="ARBA" id="ARBA00034078"/>
    </source>
</evidence>
<dbReference type="SUPFAM" id="SSF52833">
    <property type="entry name" value="Thioredoxin-like"/>
    <property type="match status" value="1"/>
</dbReference>
<dbReference type="EMBL" id="MLJW01000080">
    <property type="protein sequence ID" value="OIR01833.1"/>
    <property type="molecule type" value="Genomic_DNA"/>
</dbReference>
<evidence type="ECO:0000256" key="4">
    <source>
        <dbReference type="ARBA" id="ARBA00023004"/>
    </source>
</evidence>
<comment type="caution">
    <text evidence="7">The sequence shown here is derived from an EMBL/GenBank/DDBJ whole genome shotgun (WGS) entry which is preliminary data.</text>
</comment>
<dbReference type="InterPro" id="IPR041921">
    <property type="entry name" value="NuoE_N"/>
</dbReference>
<evidence type="ECO:0000313" key="7">
    <source>
        <dbReference type="EMBL" id="OIR01833.1"/>
    </source>
</evidence>
<dbReference type="PIRSF" id="PIRSF000216">
    <property type="entry name" value="NADH_DH_24kDa"/>
    <property type="match status" value="1"/>
</dbReference>
<gene>
    <name evidence="7" type="primary">hndA_3</name>
    <name evidence="7" type="ORF">GALL_161350</name>
</gene>
<accession>A0A1J5S0B7</accession>
<dbReference type="EC" id="1.12.1.3" evidence="7"/>
<dbReference type="InterPro" id="IPR028431">
    <property type="entry name" value="NADP_DH_HndA-like"/>
</dbReference>
<keyword evidence="3" id="KW-0479">Metal-binding</keyword>
<dbReference type="InterPro" id="IPR036249">
    <property type="entry name" value="Thioredoxin-like_sf"/>
</dbReference>
<organism evidence="7">
    <name type="scientific">mine drainage metagenome</name>
    <dbReference type="NCBI Taxonomy" id="410659"/>
    <lineage>
        <taxon>unclassified sequences</taxon>
        <taxon>metagenomes</taxon>
        <taxon>ecological metagenomes</taxon>
    </lineage>
</organism>
<name>A0A1J5S0B7_9ZZZZ</name>
<keyword evidence="5" id="KW-0411">Iron-sulfur</keyword>
<dbReference type="PANTHER" id="PTHR43342:SF2">
    <property type="entry name" value="POTENTIAL NAD-REDUCING HYDROGENASE SUBUNIT"/>
    <property type="match status" value="1"/>
</dbReference>
<reference evidence="7" key="1">
    <citation type="submission" date="2016-10" db="EMBL/GenBank/DDBJ databases">
        <title>Sequence of Gallionella enrichment culture.</title>
        <authorList>
            <person name="Poehlein A."/>
            <person name="Muehling M."/>
            <person name="Daniel R."/>
        </authorList>
    </citation>
    <scope>NUCLEOTIDE SEQUENCE</scope>
</reference>
<dbReference type="GO" id="GO:0051537">
    <property type="term" value="F:2 iron, 2 sulfur cluster binding"/>
    <property type="evidence" value="ECO:0007669"/>
    <property type="project" value="UniProtKB-KW"/>
</dbReference>
<dbReference type="GO" id="GO:0046872">
    <property type="term" value="F:metal ion binding"/>
    <property type="evidence" value="ECO:0007669"/>
    <property type="project" value="UniProtKB-KW"/>
</dbReference>
<evidence type="ECO:0000256" key="1">
    <source>
        <dbReference type="ARBA" id="ARBA00010643"/>
    </source>
</evidence>
<evidence type="ECO:0000256" key="2">
    <source>
        <dbReference type="ARBA" id="ARBA00022714"/>
    </source>
</evidence>
<dbReference type="CDD" id="cd03064">
    <property type="entry name" value="TRX_Fd_NuoE"/>
    <property type="match status" value="1"/>
</dbReference>
<keyword evidence="7" id="KW-0560">Oxidoreductase</keyword>
<dbReference type="InterPro" id="IPR042128">
    <property type="entry name" value="NuoE_dom"/>
</dbReference>
<evidence type="ECO:0000256" key="5">
    <source>
        <dbReference type="ARBA" id="ARBA00023014"/>
    </source>
</evidence>
<dbReference type="PANTHER" id="PTHR43342">
    <property type="entry name" value="NADH-QUINONE OXIDOREDUCTASE, E SUBUNIT"/>
    <property type="match status" value="1"/>
</dbReference>
<proteinExistence type="inferred from homology"/>
<sequence length="226" mass="25466">MTPTPTTVPSEGHDRGPLELAQCDEGTLLGMLDELERRHGYIPRDVSDQLARLIDMRLEKIQRIQGKLDSTLRRDVLRHVDAWRDEEGNLIMILHAIQNEYGYVPREAAMELSRELGVKLARIYEVLTFYHYFKLQPPGRHTVVVCNGTACYLKGATDLINELRTRLGIAEGQTTPDRAFHFDVVRCIGCCGMSPALVVDGKTHGRVKSSEISALLEEARKKDAAR</sequence>